<feature type="non-terminal residue" evidence="3">
    <location>
        <position position="1"/>
    </location>
</feature>
<name>A0AAD8WRL7_LOLMU</name>
<feature type="domain" description="Reverse transcriptase Ty1/copia-type" evidence="2">
    <location>
        <begin position="227"/>
        <end position="288"/>
    </location>
</feature>
<feature type="region of interest" description="Disordered" evidence="1">
    <location>
        <begin position="1"/>
        <end position="81"/>
    </location>
</feature>
<dbReference type="AlphaFoldDB" id="A0AAD8WRL7"/>
<evidence type="ECO:0000313" key="3">
    <source>
        <dbReference type="EMBL" id="KAK1670268.1"/>
    </source>
</evidence>
<sequence length="521" mass="59161">HEQDPPSCVQDQGLDQPSIHDGSNEDPINSCPSPNIVQDLAHEDEQPQEIEEAQVEGQDGDPNDQVDQVTPPRPRRTKEEIEARRLARRDRNLELRGHTHDKVLGDVSAKVSTRRQSANFSNHHAYISLVEPKKVFEALEDSDWLEAMHEELNNFKRNKVWTLVKKPKECRNVIGTKWIFKNKQDEFGNVVRNKARLVAQGFSQVEGIDFGETYAPVARLESIPFNDEFSKLMTDRFEMSMMGEMKFFLGFEIKQLREGTFINQAKYLQDMLKRFKMTEMKGVATPMVTKCYLALDPNGKEVDQKSSPAEGGHRLHGPQRADKSVLFDLYTSAGKVGETKGLLTIYGQLLRFFRATISPSGGNNDAIRGTLVDLMYLSFRCARDENEESNYTVDVMDFIFNEIHDAMVSRTTIPYAPYIQLLINNTAGVSGEDLSGYPLMKHSVKKAYKLKPVSSAVPPPDSFMGDARSSGFAPARHPDLPAMKKQVNRLSWFQRHILCMNVEIHKENYAASREHSEIKHT</sequence>
<dbReference type="EMBL" id="JAUUTY010000003">
    <property type="protein sequence ID" value="KAK1670268.1"/>
    <property type="molecule type" value="Genomic_DNA"/>
</dbReference>
<feature type="compositionally biased region" description="Polar residues" evidence="1">
    <location>
        <begin position="26"/>
        <end position="36"/>
    </location>
</feature>
<dbReference type="Pfam" id="PF07727">
    <property type="entry name" value="RVT_2"/>
    <property type="match status" value="2"/>
</dbReference>
<proteinExistence type="predicted"/>
<evidence type="ECO:0000313" key="4">
    <source>
        <dbReference type="Proteomes" id="UP001231189"/>
    </source>
</evidence>
<accession>A0AAD8WRL7</accession>
<feature type="domain" description="Reverse transcriptase Ty1/copia-type" evidence="2">
    <location>
        <begin position="158"/>
        <end position="223"/>
    </location>
</feature>
<feature type="compositionally biased region" description="Acidic residues" evidence="1">
    <location>
        <begin position="46"/>
        <end position="64"/>
    </location>
</feature>
<comment type="caution">
    <text evidence="3">The sequence shown here is derived from an EMBL/GenBank/DDBJ whole genome shotgun (WGS) entry which is preliminary data.</text>
</comment>
<gene>
    <name evidence="3" type="ORF">QYE76_058427</name>
</gene>
<evidence type="ECO:0000259" key="2">
    <source>
        <dbReference type="Pfam" id="PF07727"/>
    </source>
</evidence>
<evidence type="ECO:0000256" key="1">
    <source>
        <dbReference type="SAM" id="MobiDB-lite"/>
    </source>
</evidence>
<protein>
    <recommendedName>
        <fullName evidence="2">Reverse transcriptase Ty1/copia-type domain-containing protein</fullName>
    </recommendedName>
</protein>
<organism evidence="3 4">
    <name type="scientific">Lolium multiflorum</name>
    <name type="common">Italian ryegrass</name>
    <name type="synonym">Lolium perenne subsp. multiflorum</name>
    <dbReference type="NCBI Taxonomy" id="4521"/>
    <lineage>
        <taxon>Eukaryota</taxon>
        <taxon>Viridiplantae</taxon>
        <taxon>Streptophyta</taxon>
        <taxon>Embryophyta</taxon>
        <taxon>Tracheophyta</taxon>
        <taxon>Spermatophyta</taxon>
        <taxon>Magnoliopsida</taxon>
        <taxon>Liliopsida</taxon>
        <taxon>Poales</taxon>
        <taxon>Poaceae</taxon>
        <taxon>BOP clade</taxon>
        <taxon>Pooideae</taxon>
        <taxon>Poodae</taxon>
        <taxon>Poeae</taxon>
        <taxon>Poeae Chloroplast Group 2 (Poeae type)</taxon>
        <taxon>Loliodinae</taxon>
        <taxon>Loliinae</taxon>
        <taxon>Lolium</taxon>
    </lineage>
</organism>
<keyword evidence="4" id="KW-1185">Reference proteome</keyword>
<reference evidence="3" key="1">
    <citation type="submission" date="2023-07" db="EMBL/GenBank/DDBJ databases">
        <title>A chromosome-level genome assembly of Lolium multiflorum.</title>
        <authorList>
            <person name="Chen Y."/>
            <person name="Copetti D."/>
            <person name="Kolliker R."/>
            <person name="Studer B."/>
        </authorList>
    </citation>
    <scope>NUCLEOTIDE SEQUENCE</scope>
    <source>
        <strain evidence="3">02402/16</strain>
        <tissue evidence="3">Leaf</tissue>
    </source>
</reference>
<dbReference type="InterPro" id="IPR013103">
    <property type="entry name" value="RVT_2"/>
</dbReference>
<dbReference type="Proteomes" id="UP001231189">
    <property type="component" value="Unassembled WGS sequence"/>
</dbReference>